<evidence type="ECO:0000256" key="2">
    <source>
        <dbReference type="ARBA" id="ARBA00007362"/>
    </source>
</evidence>
<dbReference type="PANTHER" id="PTHR32322">
    <property type="entry name" value="INNER MEMBRANE TRANSPORTER"/>
    <property type="match status" value="1"/>
</dbReference>
<dbReference type="PANTHER" id="PTHR32322:SF2">
    <property type="entry name" value="EAMA DOMAIN-CONTAINING PROTEIN"/>
    <property type="match status" value="1"/>
</dbReference>
<dbReference type="OrthoDB" id="5414975at2"/>
<sequence>MAGGASVNEIEKTTSSASGQGLPPTAALSSLFLCILFGANAVAIKISLGGLGVFTSAGLRFGLAAATIWCWARLTGKPLSLNRKQRLQLAPLGLIFFVQLSLFYLGIDRTTASHGTLITNALPFVVMVLAHVFLVDDRISWRKVGGLVLGFTGVVLLFIDSIGLTAEVVQGDLLVLLAVVVWGSNAVYSKRIIAAFQPLQFTVYPMLMAAPLFLMCGVFVDPVMIKHFDTTIAAALFYQTFVTAAFGMVAWNTLIKRYGATALHAFVFVMPISGVTLGVLLLGEPLTVNLVAAIIFVSLGLLVINRRRPPLSR</sequence>
<evidence type="ECO:0000256" key="5">
    <source>
        <dbReference type="ARBA" id="ARBA00023136"/>
    </source>
</evidence>
<proteinExistence type="inferred from homology"/>
<comment type="subcellular location">
    <subcellularLocation>
        <location evidence="1">Membrane</location>
        <topology evidence="1">Multi-pass membrane protein</topology>
    </subcellularLocation>
</comment>
<evidence type="ECO:0000256" key="6">
    <source>
        <dbReference type="SAM" id="Phobius"/>
    </source>
</evidence>
<feature type="transmembrane region" description="Helical" evidence="6">
    <location>
        <begin position="117"/>
        <end position="135"/>
    </location>
</feature>
<feature type="transmembrane region" description="Helical" evidence="6">
    <location>
        <begin position="50"/>
        <end position="74"/>
    </location>
</feature>
<dbReference type="InterPro" id="IPR050638">
    <property type="entry name" value="AA-Vitamin_Transporters"/>
</dbReference>
<reference evidence="8 9" key="1">
    <citation type="submission" date="2016-11" db="EMBL/GenBank/DDBJ databases">
        <authorList>
            <person name="Jaros S."/>
            <person name="Januszkiewicz K."/>
            <person name="Wedrychowicz H."/>
        </authorList>
    </citation>
    <scope>NUCLEOTIDE SEQUENCE [LARGE SCALE GENOMIC DNA]</scope>
    <source>
        <strain evidence="8 9">DSM 9705</strain>
    </source>
</reference>
<dbReference type="Pfam" id="PF00892">
    <property type="entry name" value="EamA"/>
    <property type="match status" value="2"/>
</dbReference>
<protein>
    <submittedName>
        <fullName evidence="8">Permease of the drug/metabolite transporter (DMT) superfamily</fullName>
    </submittedName>
</protein>
<keyword evidence="3 6" id="KW-0812">Transmembrane</keyword>
<evidence type="ECO:0000313" key="9">
    <source>
        <dbReference type="Proteomes" id="UP000184139"/>
    </source>
</evidence>
<dbReference type="GO" id="GO:0016020">
    <property type="term" value="C:membrane"/>
    <property type="evidence" value="ECO:0007669"/>
    <property type="project" value="UniProtKB-SubCell"/>
</dbReference>
<dbReference type="SUPFAM" id="SSF103481">
    <property type="entry name" value="Multidrug resistance efflux transporter EmrE"/>
    <property type="match status" value="2"/>
</dbReference>
<dbReference type="AlphaFoldDB" id="A0A1M5WEU5"/>
<dbReference type="EMBL" id="FQXS01000012">
    <property type="protein sequence ID" value="SHH86016.1"/>
    <property type="molecule type" value="Genomic_DNA"/>
</dbReference>
<feature type="domain" description="EamA" evidence="7">
    <location>
        <begin position="171"/>
        <end position="305"/>
    </location>
</feature>
<feature type="transmembrane region" description="Helical" evidence="6">
    <location>
        <begin position="201"/>
        <end position="220"/>
    </location>
</feature>
<feature type="transmembrane region" description="Helical" evidence="6">
    <location>
        <begin position="286"/>
        <end position="304"/>
    </location>
</feature>
<evidence type="ECO:0000256" key="4">
    <source>
        <dbReference type="ARBA" id="ARBA00022989"/>
    </source>
</evidence>
<dbReference type="InterPro" id="IPR000620">
    <property type="entry name" value="EamA_dom"/>
</dbReference>
<dbReference type="InterPro" id="IPR037185">
    <property type="entry name" value="EmrE-like"/>
</dbReference>
<name>A0A1M5WEU5_9BACT</name>
<keyword evidence="9" id="KW-1185">Reference proteome</keyword>
<feature type="transmembrane region" description="Helical" evidence="6">
    <location>
        <begin position="172"/>
        <end position="189"/>
    </location>
</feature>
<organism evidence="8 9">
    <name type="scientific">Desulfofustis glycolicus DSM 9705</name>
    <dbReference type="NCBI Taxonomy" id="1121409"/>
    <lineage>
        <taxon>Bacteria</taxon>
        <taxon>Pseudomonadati</taxon>
        <taxon>Thermodesulfobacteriota</taxon>
        <taxon>Desulfobulbia</taxon>
        <taxon>Desulfobulbales</taxon>
        <taxon>Desulfocapsaceae</taxon>
        <taxon>Desulfofustis</taxon>
    </lineage>
</organism>
<gene>
    <name evidence="8" type="ORF">SAMN02745124_02268</name>
</gene>
<keyword evidence="4 6" id="KW-1133">Transmembrane helix</keyword>
<accession>A0A1M5WEU5</accession>
<evidence type="ECO:0000256" key="1">
    <source>
        <dbReference type="ARBA" id="ARBA00004141"/>
    </source>
</evidence>
<evidence type="ECO:0000256" key="3">
    <source>
        <dbReference type="ARBA" id="ARBA00022692"/>
    </source>
</evidence>
<feature type="domain" description="EamA" evidence="7">
    <location>
        <begin position="27"/>
        <end position="158"/>
    </location>
</feature>
<feature type="transmembrane region" description="Helical" evidence="6">
    <location>
        <begin position="147"/>
        <end position="166"/>
    </location>
</feature>
<evidence type="ECO:0000313" key="8">
    <source>
        <dbReference type="EMBL" id="SHH86016.1"/>
    </source>
</evidence>
<evidence type="ECO:0000259" key="7">
    <source>
        <dbReference type="Pfam" id="PF00892"/>
    </source>
</evidence>
<keyword evidence="5 6" id="KW-0472">Membrane</keyword>
<feature type="transmembrane region" description="Helical" evidence="6">
    <location>
        <begin position="232"/>
        <end position="251"/>
    </location>
</feature>
<feature type="transmembrane region" description="Helical" evidence="6">
    <location>
        <begin position="86"/>
        <end position="105"/>
    </location>
</feature>
<feature type="transmembrane region" description="Helical" evidence="6">
    <location>
        <begin position="21"/>
        <end position="44"/>
    </location>
</feature>
<dbReference type="STRING" id="1121409.SAMN02745124_02268"/>
<feature type="transmembrane region" description="Helical" evidence="6">
    <location>
        <begin position="258"/>
        <end position="280"/>
    </location>
</feature>
<comment type="similarity">
    <text evidence="2">Belongs to the EamA transporter family.</text>
</comment>
<dbReference type="Proteomes" id="UP000184139">
    <property type="component" value="Unassembled WGS sequence"/>
</dbReference>